<keyword evidence="4" id="KW-0847">Vitamin C</keyword>
<dbReference type="GO" id="GO:0031418">
    <property type="term" value="F:L-ascorbic acid binding"/>
    <property type="evidence" value="ECO:0007669"/>
    <property type="project" value="UniProtKB-KW"/>
</dbReference>
<name>A0A9W7XZA8_9FUNG</name>
<evidence type="ECO:0000256" key="9">
    <source>
        <dbReference type="SAM" id="MobiDB-lite"/>
    </source>
</evidence>
<evidence type="ECO:0000256" key="3">
    <source>
        <dbReference type="ARBA" id="ARBA00022723"/>
    </source>
</evidence>
<gene>
    <name evidence="11" type="primary">NUA3_2</name>
    <name evidence="11" type="ORF">LPJ53_004308</name>
</gene>
<comment type="catalytic activity">
    <reaction evidence="8">
        <text>[ribosomal protein uS12]-L-proline + 2-oxoglutarate + O2 = [ribosomal protein uS12]-(3S)-3-hydroxy-L-proline + succinate + CO2</text>
        <dbReference type="Rhea" id="RHEA:54156"/>
        <dbReference type="Rhea" id="RHEA-COMP:13816"/>
        <dbReference type="Rhea" id="RHEA-COMP:13818"/>
        <dbReference type="ChEBI" id="CHEBI:15379"/>
        <dbReference type="ChEBI" id="CHEBI:16526"/>
        <dbReference type="ChEBI" id="CHEBI:16810"/>
        <dbReference type="ChEBI" id="CHEBI:30031"/>
        <dbReference type="ChEBI" id="CHEBI:50342"/>
        <dbReference type="ChEBI" id="CHEBI:85428"/>
    </reaction>
</comment>
<dbReference type="InterPro" id="IPR005123">
    <property type="entry name" value="Oxoglu/Fe-dep_dioxygenase_dom"/>
</dbReference>
<dbReference type="OrthoDB" id="430522at2759"/>
<protein>
    <submittedName>
        <fullName evidence="11">Component of NuA3 histone acetyltransferase complex</fullName>
    </submittedName>
</protein>
<evidence type="ECO:0000313" key="11">
    <source>
        <dbReference type="EMBL" id="KAJ1721148.1"/>
    </source>
</evidence>
<dbReference type="EMBL" id="JANBOJ010000194">
    <property type="protein sequence ID" value="KAJ1721148.1"/>
    <property type="molecule type" value="Genomic_DNA"/>
</dbReference>
<dbReference type="SMART" id="SM00702">
    <property type="entry name" value="P4Hc"/>
    <property type="match status" value="1"/>
</dbReference>
<evidence type="ECO:0000256" key="2">
    <source>
        <dbReference type="ARBA" id="ARBA00007443"/>
    </source>
</evidence>
<dbReference type="InterPro" id="IPR039558">
    <property type="entry name" value="TPA1/OFD1_N"/>
</dbReference>
<organism evidence="11 12">
    <name type="scientific">Coemansia erecta</name>
    <dbReference type="NCBI Taxonomy" id="147472"/>
    <lineage>
        <taxon>Eukaryota</taxon>
        <taxon>Fungi</taxon>
        <taxon>Fungi incertae sedis</taxon>
        <taxon>Zoopagomycota</taxon>
        <taxon>Kickxellomycotina</taxon>
        <taxon>Kickxellomycetes</taxon>
        <taxon>Kickxellales</taxon>
        <taxon>Kickxellaceae</taxon>
        <taxon>Coemansia</taxon>
    </lineage>
</organism>
<feature type="compositionally biased region" description="Basic and acidic residues" evidence="9">
    <location>
        <begin position="1"/>
        <end position="11"/>
    </location>
</feature>
<dbReference type="GO" id="GO:0031543">
    <property type="term" value="F:peptidyl-proline dioxygenase activity"/>
    <property type="evidence" value="ECO:0007669"/>
    <property type="project" value="UniProtKB-ARBA"/>
</dbReference>
<evidence type="ECO:0000256" key="5">
    <source>
        <dbReference type="ARBA" id="ARBA00022964"/>
    </source>
</evidence>
<dbReference type="InterPro" id="IPR019601">
    <property type="entry name" value="Oxoglutarate/Fe-dep_Oase_C"/>
</dbReference>
<dbReference type="PROSITE" id="PS51471">
    <property type="entry name" value="FE2OG_OXY"/>
    <property type="match status" value="1"/>
</dbReference>
<evidence type="ECO:0000256" key="1">
    <source>
        <dbReference type="ARBA" id="ARBA00001961"/>
    </source>
</evidence>
<sequence>MPENVKQRTASDDGPNSGDSAPSSEKRARSSIAVSVPSTQTLGINRWYLSDEFTDAYRKAFTNIDLGDPLFSVKQEQNDGEGIIISSPFHTGKLRSIFPKEFLCGLKNELSALNWHERLNDLYWFHQTDDLALNGRQHIKALRDYLSGEEFVGFMERITGTELARGYLDLAAQRYKKGNHLLCHDDDVHRGKLTRKIAYIIYLVDEGWSDSDGGALGLFDSDKNRYPTEVVSRILPEFNSMGFFLTGMASYHTVEEVTVSDPKQERWSVTGWFYGPATSDNASSDDSSIPPLPSSVLPQILPLDESHIASEDQTEWAKWISPDYLGQAVQCQIQDTFLEQSSVELRNFLRPEIYASVVDELGEPFWGLAQLQGPAHLRKYLEAQPLSACRVTEKLSTFFRSASFGRLLTALTSLGFAGASQQIRKFKHGHYTLIHDQAIEPAGLDVILSVQNAAQEGDDASTSEWEETWGGAIHYIADKDELLRVSPEKNSLSLVLRDEGTLRFVKYLNHMAPCARQDISMVFIETPSSDVDASE</sequence>
<proteinExistence type="inferred from homology"/>
<dbReference type="PANTHER" id="PTHR12117:SF0">
    <property type="entry name" value="PROLYL 3-HYDROXYLASE OGFOD1"/>
    <property type="match status" value="1"/>
</dbReference>
<dbReference type="Pfam" id="PF13661">
    <property type="entry name" value="2OG-FeII_Oxy_4"/>
    <property type="match status" value="1"/>
</dbReference>
<keyword evidence="6" id="KW-0560">Oxidoreductase</keyword>
<evidence type="ECO:0000256" key="4">
    <source>
        <dbReference type="ARBA" id="ARBA00022896"/>
    </source>
</evidence>
<dbReference type="PANTHER" id="PTHR12117">
    <property type="entry name" value="HISTONE ACETYLTRANSFERASE COMPLEX"/>
    <property type="match status" value="1"/>
</dbReference>
<feature type="domain" description="Fe2OG dioxygenase" evidence="10">
    <location>
        <begin position="166"/>
        <end position="275"/>
    </location>
</feature>
<dbReference type="AlphaFoldDB" id="A0A9W7XZA8"/>
<evidence type="ECO:0000256" key="6">
    <source>
        <dbReference type="ARBA" id="ARBA00023002"/>
    </source>
</evidence>
<reference evidence="11" key="1">
    <citation type="submission" date="2022-07" db="EMBL/GenBank/DDBJ databases">
        <title>Phylogenomic reconstructions and comparative analyses of Kickxellomycotina fungi.</title>
        <authorList>
            <person name="Reynolds N.K."/>
            <person name="Stajich J.E."/>
            <person name="Barry K."/>
            <person name="Grigoriev I.V."/>
            <person name="Crous P."/>
            <person name="Smith M.E."/>
        </authorList>
    </citation>
    <scope>NUCLEOTIDE SEQUENCE</scope>
    <source>
        <strain evidence="11">NBRC 32514</strain>
    </source>
</reference>
<evidence type="ECO:0000259" key="10">
    <source>
        <dbReference type="PROSITE" id="PS51471"/>
    </source>
</evidence>
<dbReference type="Gene3D" id="2.60.120.620">
    <property type="entry name" value="q2cbj1_9rhob like domain"/>
    <property type="match status" value="2"/>
</dbReference>
<keyword evidence="3" id="KW-0479">Metal-binding</keyword>
<dbReference type="InterPro" id="IPR006620">
    <property type="entry name" value="Pro_4_hyd_alph"/>
</dbReference>
<keyword evidence="5" id="KW-0223">Dioxygenase</keyword>
<feature type="region of interest" description="Disordered" evidence="9">
    <location>
        <begin position="1"/>
        <end position="32"/>
    </location>
</feature>
<dbReference type="GO" id="GO:0005737">
    <property type="term" value="C:cytoplasm"/>
    <property type="evidence" value="ECO:0007669"/>
    <property type="project" value="TreeGrafter"/>
</dbReference>
<keyword evidence="12" id="KW-1185">Reference proteome</keyword>
<keyword evidence="7" id="KW-0408">Iron</keyword>
<evidence type="ECO:0000256" key="7">
    <source>
        <dbReference type="ARBA" id="ARBA00023004"/>
    </source>
</evidence>
<dbReference type="GO" id="GO:0006449">
    <property type="term" value="P:regulation of translational termination"/>
    <property type="evidence" value="ECO:0007669"/>
    <property type="project" value="TreeGrafter"/>
</dbReference>
<evidence type="ECO:0000313" key="12">
    <source>
        <dbReference type="Proteomes" id="UP001149813"/>
    </source>
</evidence>
<dbReference type="InterPro" id="IPR051842">
    <property type="entry name" value="uS12_prolyl_hydroxylase"/>
</dbReference>
<comment type="caution">
    <text evidence="11">The sequence shown here is derived from an EMBL/GenBank/DDBJ whole genome shotgun (WGS) entry which is preliminary data.</text>
</comment>
<dbReference type="Proteomes" id="UP001149813">
    <property type="component" value="Unassembled WGS sequence"/>
</dbReference>
<evidence type="ECO:0000256" key="8">
    <source>
        <dbReference type="ARBA" id="ARBA00047444"/>
    </source>
</evidence>
<accession>A0A9W7XZA8</accession>
<comment type="cofactor">
    <cofactor evidence="1">
        <name>L-ascorbate</name>
        <dbReference type="ChEBI" id="CHEBI:38290"/>
    </cofactor>
</comment>
<dbReference type="GO" id="GO:0005506">
    <property type="term" value="F:iron ion binding"/>
    <property type="evidence" value="ECO:0007669"/>
    <property type="project" value="InterPro"/>
</dbReference>
<comment type="similarity">
    <text evidence="2">Belongs to the TPA1 family.</text>
</comment>
<dbReference type="Pfam" id="PF10637">
    <property type="entry name" value="Ofd1_CTDD"/>
    <property type="match status" value="1"/>
</dbReference>